<protein>
    <submittedName>
        <fullName evidence="1">Uncharacterized protein</fullName>
    </submittedName>
</protein>
<dbReference type="AlphaFoldDB" id="A0AAD7TBA9"/>
<evidence type="ECO:0000313" key="2">
    <source>
        <dbReference type="Proteomes" id="UP001221898"/>
    </source>
</evidence>
<gene>
    <name evidence="1" type="ORF">AAFF_G00226690</name>
</gene>
<reference evidence="1" key="1">
    <citation type="journal article" date="2023" name="Science">
        <title>Genome structures resolve the early diversification of teleost fishes.</title>
        <authorList>
            <person name="Parey E."/>
            <person name="Louis A."/>
            <person name="Montfort J."/>
            <person name="Bouchez O."/>
            <person name="Roques C."/>
            <person name="Iampietro C."/>
            <person name="Lluch J."/>
            <person name="Castinel A."/>
            <person name="Donnadieu C."/>
            <person name="Desvignes T."/>
            <person name="Floi Bucao C."/>
            <person name="Jouanno E."/>
            <person name="Wen M."/>
            <person name="Mejri S."/>
            <person name="Dirks R."/>
            <person name="Jansen H."/>
            <person name="Henkel C."/>
            <person name="Chen W.J."/>
            <person name="Zahm M."/>
            <person name="Cabau C."/>
            <person name="Klopp C."/>
            <person name="Thompson A.W."/>
            <person name="Robinson-Rechavi M."/>
            <person name="Braasch I."/>
            <person name="Lecointre G."/>
            <person name="Bobe J."/>
            <person name="Postlethwait J.H."/>
            <person name="Berthelot C."/>
            <person name="Roest Crollius H."/>
            <person name="Guiguen Y."/>
        </authorList>
    </citation>
    <scope>NUCLEOTIDE SEQUENCE</scope>
    <source>
        <strain evidence="1">NC1722</strain>
    </source>
</reference>
<keyword evidence="2" id="KW-1185">Reference proteome</keyword>
<sequence length="111" mass="12185">MRLSLSMRKSSTFQKWQCQQGLKGGGLLASGYCPACALRCSPLSLAVTAHTVGHFCCVSPVKDGGEVVCLFHIVTMETVWWKDREMSALAGPREEGFQIRLVFTTSVVSWS</sequence>
<proteinExistence type="predicted"/>
<dbReference type="EMBL" id="JAINUG010000003">
    <property type="protein sequence ID" value="KAJ8417826.1"/>
    <property type="molecule type" value="Genomic_DNA"/>
</dbReference>
<evidence type="ECO:0000313" key="1">
    <source>
        <dbReference type="EMBL" id="KAJ8417826.1"/>
    </source>
</evidence>
<name>A0AAD7TBA9_9TELE</name>
<comment type="caution">
    <text evidence="1">The sequence shown here is derived from an EMBL/GenBank/DDBJ whole genome shotgun (WGS) entry which is preliminary data.</text>
</comment>
<accession>A0AAD7TBA9</accession>
<dbReference type="Proteomes" id="UP001221898">
    <property type="component" value="Unassembled WGS sequence"/>
</dbReference>
<organism evidence="1 2">
    <name type="scientific">Aldrovandia affinis</name>
    <dbReference type="NCBI Taxonomy" id="143900"/>
    <lineage>
        <taxon>Eukaryota</taxon>
        <taxon>Metazoa</taxon>
        <taxon>Chordata</taxon>
        <taxon>Craniata</taxon>
        <taxon>Vertebrata</taxon>
        <taxon>Euteleostomi</taxon>
        <taxon>Actinopterygii</taxon>
        <taxon>Neopterygii</taxon>
        <taxon>Teleostei</taxon>
        <taxon>Notacanthiformes</taxon>
        <taxon>Halosauridae</taxon>
        <taxon>Aldrovandia</taxon>
    </lineage>
</organism>